<dbReference type="AlphaFoldDB" id="A0A4U5N0I4"/>
<sequence length="155" mass="16536">MSPQWAVDRGRSGILAVEVAETAPGIVVSVREDHAREAVLDQVQHSVELVRQSNPFEALSAHPSVAFRSFSSQHDENGSFGLVELVIGPITLLVGLFDASVEVVQRLGEPLVRKLGGVVGGRRRNEAVPRATVDQPSLAVEAGGSLVERGRQRAA</sequence>
<reference evidence="1 2" key="2">
    <citation type="journal article" date="2019" name="G3 (Bethesda)">
        <title>Hybrid Assembly of the Genome of the Entomopathogenic Nematode Steinernema carpocapsae Identifies the X-Chromosome.</title>
        <authorList>
            <person name="Serra L."/>
            <person name="Macchietto M."/>
            <person name="Macias-Munoz A."/>
            <person name="McGill C.J."/>
            <person name="Rodriguez I.M."/>
            <person name="Rodriguez B."/>
            <person name="Murad R."/>
            <person name="Mortazavi A."/>
        </authorList>
    </citation>
    <scope>NUCLEOTIDE SEQUENCE [LARGE SCALE GENOMIC DNA]</scope>
    <source>
        <strain evidence="1 2">ALL</strain>
    </source>
</reference>
<keyword evidence="2" id="KW-1185">Reference proteome</keyword>
<protein>
    <submittedName>
        <fullName evidence="1">Uncharacterized protein</fullName>
    </submittedName>
</protein>
<reference evidence="1 2" key="1">
    <citation type="journal article" date="2015" name="Genome Biol.">
        <title>Comparative genomics of Steinernema reveals deeply conserved gene regulatory networks.</title>
        <authorList>
            <person name="Dillman A.R."/>
            <person name="Macchietto M."/>
            <person name="Porter C.F."/>
            <person name="Rogers A."/>
            <person name="Williams B."/>
            <person name="Antoshechkin I."/>
            <person name="Lee M.M."/>
            <person name="Goodwin Z."/>
            <person name="Lu X."/>
            <person name="Lewis E.E."/>
            <person name="Goodrich-Blair H."/>
            <person name="Stock S.P."/>
            <person name="Adams B.J."/>
            <person name="Sternberg P.W."/>
            <person name="Mortazavi A."/>
        </authorList>
    </citation>
    <scope>NUCLEOTIDE SEQUENCE [LARGE SCALE GENOMIC DNA]</scope>
    <source>
        <strain evidence="1 2">ALL</strain>
    </source>
</reference>
<comment type="caution">
    <text evidence="1">The sequence shown here is derived from an EMBL/GenBank/DDBJ whole genome shotgun (WGS) entry which is preliminary data.</text>
</comment>
<evidence type="ECO:0000313" key="1">
    <source>
        <dbReference type="EMBL" id="TKR75768.1"/>
    </source>
</evidence>
<name>A0A4U5N0I4_STECR</name>
<accession>A0A4U5N0I4</accession>
<evidence type="ECO:0000313" key="2">
    <source>
        <dbReference type="Proteomes" id="UP000298663"/>
    </source>
</evidence>
<gene>
    <name evidence="1" type="ORF">L596_017011</name>
</gene>
<proteinExistence type="predicted"/>
<dbReference type="Proteomes" id="UP000298663">
    <property type="component" value="Unassembled WGS sequence"/>
</dbReference>
<organism evidence="1 2">
    <name type="scientific">Steinernema carpocapsae</name>
    <name type="common">Entomopathogenic nematode</name>
    <dbReference type="NCBI Taxonomy" id="34508"/>
    <lineage>
        <taxon>Eukaryota</taxon>
        <taxon>Metazoa</taxon>
        <taxon>Ecdysozoa</taxon>
        <taxon>Nematoda</taxon>
        <taxon>Chromadorea</taxon>
        <taxon>Rhabditida</taxon>
        <taxon>Tylenchina</taxon>
        <taxon>Panagrolaimomorpha</taxon>
        <taxon>Strongyloidoidea</taxon>
        <taxon>Steinernematidae</taxon>
        <taxon>Steinernema</taxon>
    </lineage>
</organism>
<dbReference type="EMBL" id="AZBU02000005">
    <property type="protein sequence ID" value="TKR75768.1"/>
    <property type="molecule type" value="Genomic_DNA"/>
</dbReference>